<evidence type="ECO:0000313" key="1">
    <source>
        <dbReference type="EMBL" id="OUS13939.1"/>
    </source>
</evidence>
<evidence type="ECO:0000313" key="2">
    <source>
        <dbReference type="Proteomes" id="UP000196102"/>
    </source>
</evidence>
<organism evidence="1 2">
    <name type="scientific">Nonlabens dokdonensis</name>
    <dbReference type="NCBI Taxonomy" id="328515"/>
    <lineage>
        <taxon>Bacteria</taxon>
        <taxon>Pseudomonadati</taxon>
        <taxon>Bacteroidota</taxon>
        <taxon>Flavobacteriia</taxon>
        <taxon>Flavobacteriales</taxon>
        <taxon>Flavobacteriaceae</taxon>
        <taxon>Nonlabens</taxon>
    </lineage>
</organism>
<reference evidence="2" key="1">
    <citation type="journal article" date="2017" name="Proc. Natl. Acad. Sci. U.S.A.">
        <title>Simulation of Deepwater Horizon oil plume reveals substrate specialization within a complex community of hydrocarbon-degraders.</title>
        <authorList>
            <person name="Hu P."/>
            <person name="Dubinsky E.A."/>
            <person name="Probst A.J."/>
            <person name="Wang J."/>
            <person name="Sieber C.M.K."/>
            <person name="Tom L.M."/>
            <person name="Gardinali P."/>
            <person name="Banfield J.F."/>
            <person name="Atlas R.M."/>
            <person name="Andersen G.L."/>
        </authorList>
    </citation>
    <scope>NUCLEOTIDE SEQUENCE [LARGE SCALE GENOMIC DNA]</scope>
</reference>
<sequence length="198" mass="22940">MNKLEYPIKFSFKVTTLSNDFTARNASGQTIAYVKQKMFKLKEAITVYSDESKTRILYTIAANKWLDFSAAYSMKDANEKEIGKIARKGWRSMWKAEYDIINENNEPQYKVQEANAWVRVGDSLLGEIPILGFFTGYLFNPTYNVTNRNGETVVKLKKKPSFLGKEFELEKTANIDEDDKERVMLGLMMMILLERRRG</sequence>
<dbReference type="RefSeq" id="WP_303687049.1">
    <property type="nucleotide sequence ID" value="NZ_CAJXYO010000015.1"/>
</dbReference>
<gene>
    <name evidence="1" type="ORF">A9Q93_08785</name>
</gene>
<name>A0A1Z8AUD0_9FLAO</name>
<dbReference type="Pfam" id="PF04525">
    <property type="entry name" value="LOR"/>
    <property type="match status" value="1"/>
</dbReference>
<dbReference type="Proteomes" id="UP000196102">
    <property type="component" value="Unassembled WGS sequence"/>
</dbReference>
<dbReference type="EMBL" id="MAAX01000130">
    <property type="protein sequence ID" value="OUS13939.1"/>
    <property type="molecule type" value="Genomic_DNA"/>
</dbReference>
<proteinExistence type="predicted"/>
<protein>
    <submittedName>
        <fullName evidence="1">Uncharacterized protein</fullName>
    </submittedName>
</protein>
<comment type="caution">
    <text evidence="1">The sequence shown here is derived from an EMBL/GenBank/DDBJ whole genome shotgun (WGS) entry which is preliminary data.</text>
</comment>
<dbReference type="AlphaFoldDB" id="A0A1Z8AUD0"/>
<dbReference type="InterPro" id="IPR007612">
    <property type="entry name" value="LOR"/>
</dbReference>
<accession>A0A1Z8AUD0</accession>